<reference evidence="1" key="1">
    <citation type="submission" date="2014-09" db="EMBL/GenBank/DDBJ databases">
        <authorList>
            <person name="Magalhaes I.L.F."/>
            <person name="Oliveira U."/>
            <person name="Santos F.R."/>
            <person name="Vidigal T.H.D.A."/>
            <person name="Brescovit A.D."/>
            <person name="Santos A.J."/>
        </authorList>
    </citation>
    <scope>NUCLEOTIDE SEQUENCE</scope>
    <source>
        <tissue evidence="1">Shoot tissue taken approximately 20 cm above the soil surface</tissue>
    </source>
</reference>
<dbReference type="AlphaFoldDB" id="A0A0A9ATU3"/>
<protein>
    <submittedName>
        <fullName evidence="1">Uncharacterized protein</fullName>
    </submittedName>
</protein>
<evidence type="ECO:0000313" key="1">
    <source>
        <dbReference type="EMBL" id="JAD55114.1"/>
    </source>
</evidence>
<sequence length="19" mass="2239">MEQHLPSLWTKSTALSRPR</sequence>
<dbReference type="EMBL" id="GBRH01242781">
    <property type="protein sequence ID" value="JAD55114.1"/>
    <property type="molecule type" value="Transcribed_RNA"/>
</dbReference>
<organism evidence="1">
    <name type="scientific">Arundo donax</name>
    <name type="common">Giant reed</name>
    <name type="synonym">Donax arundinaceus</name>
    <dbReference type="NCBI Taxonomy" id="35708"/>
    <lineage>
        <taxon>Eukaryota</taxon>
        <taxon>Viridiplantae</taxon>
        <taxon>Streptophyta</taxon>
        <taxon>Embryophyta</taxon>
        <taxon>Tracheophyta</taxon>
        <taxon>Spermatophyta</taxon>
        <taxon>Magnoliopsida</taxon>
        <taxon>Liliopsida</taxon>
        <taxon>Poales</taxon>
        <taxon>Poaceae</taxon>
        <taxon>PACMAD clade</taxon>
        <taxon>Arundinoideae</taxon>
        <taxon>Arundineae</taxon>
        <taxon>Arundo</taxon>
    </lineage>
</organism>
<accession>A0A0A9ATU3</accession>
<proteinExistence type="predicted"/>
<name>A0A0A9ATU3_ARUDO</name>
<reference evidence="1" key="2">
    <citation type="journal article" date="2015" name="Data Brief">
        <title>Shoot transcriptome of the giant reed, Arundo donax.</title>
        <authorList>
            <person name="Barrero R.A."/>
            <person name="Guerrero F.D."/>
            <person name="Moolhuijzen P."/>
            <person name="Goolsby J.A."/>
            <person name="Tidwell J."/>
            <person name="Bellgard S.E."/>
            <person name="Bellgard M.I."/>
        </authorList>
    </citation>
    <scope>NUCLEOTIDE SEQUENCE</scope>
    <source>
        <tissue evidence="1">Shoot tissue taken approximately 20 cm above the soil surface</tissue>
    </source>
</reference>